<name>A0A0V0XF51_TRIPS</name>
<proteinExistence type="predicted"/>
<dbReference type="InterPro" id="IPR012337">
    <property type="entry name" value="RNaseH-like_sf"/>
</dbReference>
<dbReference type="STRING" id="6337.A0A0V0XF51"/>
<dbReference type="AlphaFoldDB" id="A0A0V0XF51"/>
<dbReference type="InterPro" id="IPR036397">
    <property type="entry name" value="RNaseH_sf"/>
</dbReference>
<organism evidence="1 2">
    <name type="scientific">Trichinella pseudospiralis</name>
    <name type="common">Parasitic roundworm</name>
    <dbReference type="NCBI Taxonomy" id="6337"/>
    <lineage>
        <taxon>Eukaryota</taxon>
        <taxon>Metazoa</taxon>
        <taxon>Ecdysozoa</taxon>
        <taxon>Nematoda</taxon>
        <taxon>Enoplea</taxon>
        <taxon>Dorylaimia</taxon>
        <taxon>Trichinellida</taxon>
        <taxon>Trichinellidae</taxon>
        <taxon>Trichinella</taxon>
    </lineage>
</organism>
<comment type="caution">
    <text evidence="1">The sequence shown here is derived from an EMBL/GenBank/DDBJ whole genome shotgun (WGS) entry which is preliminary data.</text>
</comment>
<evidence type="ECO:0000313" key="1">
    <source>
        <dbReference type="EMBL" id="KRX86673.1"/>
    </source>
</evidence>
<evidence type="ECO:0000313" key="2">
    <source>
        <dbReference type="Proteomes" id="UP000054815"/>
    </source>
</evidence>
<dbReference type="EMBL" id="JYDU01000347">
    <property type="protein sequence ID" value="KRX86673.1"/>
    <property type="molecule type" value="Genomic_DNA"/>
</dbReference>
<dbReference type="GO" id="GO:0003676">
    <property type="term" value="F:nucleic acid binding"/>
    <property type="evidence" value="ECO:0007669"/>
    <property type="project" value="InterPro"/>
</dbReference>
<accession>A0A0V0XF51</accession>
<dbReference type="Gene3D" id="3.30.420.10">
    <property type="entry name" value="Ribonuclease H-like superfamily/Ribonuclease H"/>
    <property type="match status" value="1"/>
</dbReference>
<dbReference type="Proteomes" id="UP000054815">
    <property type="component" value="Unassembled WGS sequence"/>
</dbReference>
<gene>
    <name evidence="1" type="ORF">T4E_8257</name>
</gene>
<sequence length="67" mass="7776">MPSVSDVRPRELQSPMQLQLMSHPFQQMAMDIVGPLEDTQSGSSYILVVCNYFSKWPLYRAVCILRW</sequence>
<protein>
    <submittedName>
        <fullName evidence="1">Uncharacterized protein</fullName>
    </submittedName>
</protein>
<reference evidence="1 2" key="1">
    <citation type="submission" date="2015-01" db="EMBL/GenBank/DDBJ databases">
        <title>Evolution of Trichinella species and genotypes.</title>
        <authorList>
            <person name="Korhonen P.K."/>
            <person name="Edoardo P."/>
            <person name="Giuseppe L.R."/>
            <person name="Gasser R.B."/>
        </authorList>
    </citation>
    <scope>NUCLEOTIDE SEQUENCE [LARGE SCALE GENOMIC DNA]</scope>
    <source>
        <strain evidence="1">ISS141</strain>
    </source>
</reference>
<dbReference type="SUPFAM" id="SSF53098">
    <property type="entry name" value="Ribonuclease H-like"/>
    <property type="match status" value="1"/>
</dbReference>